<protein>
    <recommendedName>
        <fullName evidence="5">YggT family protein</fullName>
    </recommendedName>
</protein>
<dbReference type="Proteomes" id="UP000020766">
    <property type="component" value="Unassembled WGS sequence"/>
</dbReference>
<dbReference type="AlphaFoldDB" id="A0A014NPA2"/>
<keyword evidence="2" id="KW-0472">Membrane</keyword>
<evidence type="ECO:0000313" key="3">
    <source>
        <dbReference type="EMBL" id="EXU81263.1"/>
    </source>
</evidence>
<keyword evidence="2" id="KW-0812">Transmembrane</keyword>
<dbReference type="PATRIC" id="fig|1457173.3.peg.665"/>
<evidence type="ECO:0000256" key="1">
    <source>
        <dbReference type="ARBA" id="ARBA00010894"/>
    </source>
</evidence>
<keyword evidence="2" id="KW-1133">Transmembrane helix</keyword>
<sequence>MIVQILQFLLEVVSGLIAGACLLRLYMQAQRIPFNNPVGQLVFALSDWIVMPLRKIIPNRSQYDLSSLVAAGLVMLVQYVLLWLLLGANGNPGLVPVLALFGLLRMVLTGLIGILIVYAILSWVQPHSPIAGILHRLSEPLLRPLRKLIPLIGGVDLSALVAIIALQVLLMVLGNVQFGVLASMATGG</sequence>
<feature type="transmembrane region" description="Helical" evidence="2">
    <location>
        <begin position="6"/>
        <end position="26"/>
    </location>
</feature>
<feature type="transmembrane region" description="Helical" evidence="2">
    <location>
        <begin position="65"/>
        <end position="86"/>
    </location>
</feature>
<feature type="transmembrane region" description="Helical" evidence="2">
    <location>
        <begin position="148"/>
        <end position="173"/>
    </location>
</feature>
<dbReference type="EMBL" id="JBOK01000003">
    <property type="protein sequence ID" value="EXU81263.1"/>
    <property type="molecule type" value="Genomic_DNA"/>
</dbReference>
<accession>A0A014NPA2</accession>
<dbReference type="Pfam" id="PF02325">
    <property type="entry name" value="CCB3_YggT"/>
    <property type="match status" value="2"/>
</dbReference>
<evidence type="ECO:0008006" key="5">
    <source>
        <dbReference type="Google" id="ProtNLM"/>
    </source>
</evidence>
<evidence type="ECO:0000256" key="2">
    <source>
        <dbReference type="SAM" id="Phobius"/>
    </source>
</evidence>
<keyword evidence="4" id="KW-1185">Reference proteome</keyword>
<dbReference type="PANTHER" id="PTHR33219:SF14">
    <property type="entry name" value="PROTEIN COFACTOR ASSEMBLY OF COMPLEX C SUBUNIT B CCB3, CHLOROPLASTIC-RELATED"/>
    <property type="match status" value="1"/>
</dbReference>
<gene>
    <name evidence="3" type="ORF">AX13_10690</name>
</gene>
<name>A0A014NPA2_9BURK</name>
<dbReference type="PANTHER" id="PTHR33219">
    <property type="entry name" value="YLMG HOMOLOG PROTEIN 2, CHLOROPLASTIC"/>
    <property type="match status" value="1"/>
</dbReference>
<proteinExistence type="inferred from homology"/>
<reference evidence="3 4" key="1">
    <citation type="submission" date="2014-01" db="EMBL/GenBank/DDBJ databases">
        <title>Interspecies Systems Biology Uncovers Metabolites Affecting C. elegans Gene Expression and Life History Traits.</title>
        <authorList>
            <person name="Watson E."/>
            <person name="Macneil L.T."/>
            <person name="Ritter A.D."/>
            <person name="Yilmaz L.S."/>
            <person name="Rosebrock A.P."/>
            <person name="Caudy A.A."/>
            <person name="Walhout A.J."/>
        </authorList>
    </citation>
    <scope>NUCLEOTIDE SEQUENCE [LARGE SCALE GENOMIC DNA]</scope>
    <source>
        <strain evidence="3 4">DA1877</strain>
    </source>
</reference>
<comment type="caution">
    <text evidence="3">The sequence shown here is derived from an EMBL/GenBank/DDBJ whole genome shotgun (WGS) entry which is preliminary data.</text>
</comment>
<evidence type="ECO:0000313" key="4">
    <source>
        <dbReference type="Proteomes" id="UP000020766"/>
    </source>
</evidence>
<organism evidence="3 4">
    <name type="scientific">Comamonas aquatica DA1877</name>
    <dbReference type="NCBI Taxonomy" id="1457173"/>
    <lineage>
        <taxon>Bacteria</taxon>
        <taxon>Pseudomonadati</taxon>
        <taxon>Pseudomonadota</taxon>
        <taxon>Betaproteobacteria</taxon>
        <taxon>Burkholderiales</taxon>
        <taxon>Comamonadaceae</taxon>
        <taxon>Comamonas</taxon>
    </lineage>
</organism>
<feature type="transmembrane region" description="Helical" evidence="2">
    <location>
        <begin position="98"/>
        <end position="121"/>
    </location>
</feature>
<dbReference type="RefSeq" id="WP_043379073.1">
    <property type="nucleotide sequence ID" value="NZ_JBOK01000003.1"/>
</dbReference>
<dbReference type="InterPro" id="IPR003425">
    <property type="entry name" value="CCB3/YggT"/>
</dbReference>
<comment type="similarity">
    <text evidence="1">Belongs to the YggT family.</text>
</comment>
<dbReference type="STRING" id="225991.MA05_14970"/>
<dbReference type="GO" id="GO:0016020">
    <property type="term" value="C:membrane"/>
    <property type="evidence" value="ECO:0007669"/>
    <property type="project" value="InterPro"/>
</dbReference>